<reference evidence="4" key="1">
    <citation type="journal article" date="2019" name="Sci. Rep.">
        <title>Draft genome of Tanacetum cinerariifolium, the natural source of mosquito coil.</title>
        <authorList>
            <person name="Yamashiro T."/>
            <person name="Shiraishi A."/>
            <person name="Satake H."/>
            <person name="Nakayama K."/>
        </authorList>
    </citation>
    <scope>NUCLEOTIDE SEQUENCE</scope>
</reference>
<dbReference type="GO" id="GO:0000177">
    <property type="term" value="C:cytoplasmic exosome (RNase complex)"/>
    <property type="evidence" value="ECO:0007669"/>
    <property type="project" value="TreeGrafter"/>
</dbReference>
<dbReference type="PANTHER" id="PTHR11953">
    <property type="entry name" value="EXOSOME COMPLEX COMPONENT"/>
    <property type="match status" value="1"/>
</dbReference>
<dbReference type="GO" id="GO:0005730">
    <property type="term" value="C:nucleolus"/>
    <property type="evidence" value="ECO:0007669"/>
    <property type="project" value="TreeGrafter"/>
</dbReference>
<proteinExistence type="inferred from homology"/>
<evidence type="ECO:0000313" key="4">
    <source>
        <dbReference type="EMBL" id="GFA56678.1"/>
    </source>
</evidence>
<dbReference type="InterPro" id="IPR050080">
    <property type="entry name" value="RNase_PH"/>
</dbReference>
<sequence>MEFVSPEGLRLDGRRPMEMRQLRAEIGTVSRADGSAVFEMGNTKVIAAVYGPREKLESTVCMVLKGAPWRRKSLTNARGVTSTPRNRPMLGLRLDVR</sequence>
<dbReference type="Gene3D" id="3.30.230.70">
    <property type="entry name" value="GHMP Kinase, N-terminal domain"/>
    <property type="match status" value="1"/>
</dbReference>
<evidence type="ECO:0000256" key="2">
    <source>
        <dbReference type="SAM" id="MobiDB-lite"/>
    </source>
</evidence>
<dbReference type="GO" id="GO:0071051">
    <property type="term" value="P:poly(A)-dependent snoRNA 3'-end processing"/>
    <property type="evidence" value="ECO:0007669"/>
    <property type="project" value="TreeGrafter"/>
</dbReference>
<dbReference type="GO" id="GO:0000176">
    <property type="term" value="C:nuclear exosome (RNase complex)"/>
    <property type="evidence" value="ECO:0007669"/>
    <property type="project" value="TreeGrafter"/>
</dbReference>
<dbReference type="Pfam" id="PF01138">
    <property type="entry name" value="RNase_PH"/>
    <property type="match status" value="1"/>
</dbReference>
<dbReference type="InterPro" id="IPR001247">
    <property type="entry name" value="ExoRNase_PH_dom1"/>
</dbReference>
<evidence type="ECO:0000256" key="1">
    <source>
        <dbReference type="ARBA" id="ARBA00006678"/>
    </source>
</evidence>
<dbReference type="PANTHER" id="PTHR11953:SF0">
    <property type="entry name" value="EXOSOME COMPLEX COMPONENT RRP41"/>
    <property type="match status" value="1"/>
</dbReference>
<dbReference type="GO" id="GO:0003723">
    <property type="term" value="F:RNA binding"/>
    <property type="evidence" value="ECO:0007669"/>
    <property type="project" value="TreeGrafter"/>
</dbReference>
<protein>
    <submittedName>
        <fullName evidence="4">Exosome complex component RRP41 homolog</fullName>
    </submittedName>
</protein>
<organism evidence="4">
    <name type="scientific">Tanacetum cinerariifolium</name>
    <name type="common">Dalmatian daisy</name>
    <name type="synonym">Chrysanthemum cinerariifolium</name>
    <dbReference type="NCBI Taxonomy" id="118510"/>
    <lineage>
        <taxon>Eukaryota</taxon>
        <taxon>Viridiplantae</taxon>
        <taxon>Streptophyta</taxon>
        <taxon>Embryophyta</taxon>
        <taxon>Tracheophyta</taxon>
        <taxon>Spermatophyta</taxon>
        <taxon>Magnoliopsida</taxon>
        <taxon>eudicotyledons</taxon>
        <taxon>Gunneridae</taxon>
        <taxon>Pentapetalae</taxon>
        <taxon>asterids</taxon>
        <taxon>campanulids</taxon>
        <taxon>Asterales</taxon>
        <taxon>Asteraceae</taxon>
        <taxon>Asteroideae</taxon>
        <taxon>Anthemideae</taxon>
        <taxon>Anthemidinae</taxon>
        <taxon>Tanacetum</taxon>
    </lineage>
</organism>
<dbReference type="EMBL" id="BKCJ010446888">
    <property type="protein sequence ID" value="GFA56678.1"/>
    <property type="molecule type" value="Genomic_DNA"/>
</dbReference>
<dbReference type="GO" id="GO:0034475">
    <property type="term" value="P:U4 snRNA 3'-end processing"/>
    <property type="evidence" value="ECO:0007669"/>
    <property type="project" value="TreeGrafter"/>
</dbReference>
<dbReference type="GO" id="GO:0071028">
    <property type="term" value="P:nuclear mRNA surveillance"/>
    <property type="evidence" value="ECO:0007669"/>
    <property type="project" value="TreeGrafter"/>
</dbReference>
<dbReference type="SUPFAM" id="SSF54211">
    <property type="entry name" value="Ribosomal protein S5 domain 2-like"/>
    <property type="match status" value="1"/>
</dbReference>
<evidence type="ECO:0000259" key="3">
    <source>
        <dbReference type="Pfam" id="PF01138"/>
    </source>
</evidence>
<dbReference type="InterPro" id="IPR027408">
    <property type="entry name" value="PNPase/RNase_PH_dom_sf"/>
</dbReference>
<name>A0A699JV83_TANCI</name>
<dbReference type="InterPro" id="IPR020568">
    <property type="entry name" value="Ribosomal_Su5_D2-typ_SF"/>
</dbReference>
<dbReference type="AlphaFoldDB" id="A0A699JV83"/>
<feature type="region of interest" description="Disordered" evidence="2">
    <location>
        <begin position="78"/>
        <end position="97"/>
    </location>
</feature>
<comment type="caution">
    <text evidence="4">The sequence shown here is derived from an EMBL/GenBank/DDBJ whole genome shotgun (WGS) entry which is preliminary data.</text>
</comment>
<gene>
    <name evidence="4" type="ORF">Tci_628650</name>
</gene>
<feature type="domain" description="Exoribonuclease phosphorolytic" evidence="3">
    <location>
        <begin position="18"/>
        <end position="55"/>
    </location>
</feature>
<accession>A0A699JV83</accession>
<comment type="similarity">
    <text evidence="1">Belongs to the RNase PH family.</text>
</comment>
<dbReference type="GO" id="GO:0016075">
    <property type="term" value="P:rRNA catabolic process"/>
    <property type="evidence" value="ECO:0007669"/>
    <property type="project" value="TreeGrafter"/>
</dbReference>